<proteinExistence type="predicted"/>
<feature type="transmembrane region" description="Helical" evidence="2">
    <location>
        <begin position="68"/>
        <end position="89"/>
    </location>
</feature>
<evidence type="ECO:0000256" key="1">
    <source>
        <dbReference type="SAM" id="MobiDB-lite"/>
    </source>
</evidence>
<feature type="region of interest" description="Disordered" evidence="1">
    <location>
        <begin position="26"/>
        <end position="51"/>
    </location>
</feature>
<evidence type="ECO:0000313" key="4">
    <source>
        <dbReference type="Proteomes" id="UP000502298"/>
    </source>
</evidence>
<keyword evidence="2" id="KW-0812">Transmembrane</keyword>
<keyword evidence="2" id="KW-0472">Membrane</keyword>
<reference evidence="3 4" key="1">
    <citation type="submission" date="2020-03" db="EMBL/GenBank/DDBJ databases">
        <title>Complete genome of Arcanobacterium buesumensis sp. nov. strain 2701.</title>
        <authorList>
            <person name="Borowiak M."/>
            <person name="Alssahen M."/>
            <person name="Laemmler C."/>
            <person name="Malorny B."/>
            <person name="Hassan A."/>
            <person name="Prenger-Berninghoff E."/>
            <person name="Ploetz M."/>
            <person name="Abdulmawjood A."/>
        </authorList>
    </citation>
    <scope>NUCLEOTIDE SEQUENCE [LARGE SCALE GENOMIC DNA]</scope>
    <source>
        <strain evidence="3 4">2701</strain>
    </source>
</reference>
<accession>A0A6H2EKU2</accession>
<dbReference type="EMBL" id="CP050804">
    <property type="protein sequence ID" value="QJC21673.1"/>
    <property type="molecule type" value="Genomic_DNA"/>
</dbReference>
<dbReference type="AlphaFoldDB" id="A0A6H2EKU2"/>
<protein>
    <submittedName>
        <fullName evidence="3">Uncharacterized protein</fullName>
    </submittedName>
</protein>
<dbReference type="KEGG" id="arca:HC352_03575"/>
<organism evidence="3 4">
    <name type="scientific">Arcanobacterium buesumense</name>
    <dbReference type="NCBI Taxonomy" id="2722751"/>
    <lineage>
        <taxon>Bacteria</taxon>
        <taxon>Bacillati</taxon>
        <taxon>Actinomycetota</taxon>
        <taxon>Actinomycetes</taxon>
        <taxon>Actinomycetales</taxon>
        <taxon>Actinomycetaceae</taxon>
        <taxon>Arcanobacterium</taxon>
    </lineage>
</organism>
<name>A0A6H2EKU2_9ACTO</name>
<dbReference type="Proteomes" id="UP000502298">
    <property type="component" value="Chromosome"/>
</dbReference>
<gene>
    <name evidence="3" type="ORF">HC352_03575</name>
</gene>
<keyword evidence="2" id="KW-1133">Transmembrane helix</keyword>
<evidence type="ECO:0000256" key="2">
    <source>
        <dbReference type="SAM" id="Phobius"/>
    </source>
</evidence>
<evidence type="ECO:0000313" key="3">
    <source>
        <dbReference type="EMBL" id="QJC21673.1"/>
    </source>
</evidence>
<feature type="transmembrane region" description="Helical" evidence="2">
    <location>
        <begin position="95"/>
        <end position="113"/>
    </location>
</feature>
<dbReference type="RefSeq" id="WP_168917613.1">
    <property type="nucleotide sequence ID" value="NZ_CP050804.1"/>
</dbReference>
<sequence>MAREDNDLGNLSGWDADREWQNFISLDPPKRHFGPRDWSPSDNDADFDPATLPPAYPQSRAGFPRLSLALWGLCGVLIIVCLAGFFDLLEFPQPVWLGMAFFAFISGAGAVLAQAPVENDRDDDGARL</sequence>
<keyword evidence="4" id="KW-1185">Reference proteome</keyword>